<dbReference type="AlphaFoldDB" id="A0AAQ4DTE4"/>
<evidence type="ECO:0000313" key="2">
    <source>
        <dbReference type="Proteomes" id="UP001321473"/>
    </source>
</evidence>
<dbReference type="EMBL" id="JARKHS020027053">
    <property type="protein sequence ID" value="KAK8765734.1"/>
    <property type="molecule type" value="Genomic_DNA"/>
</dbReference>
<gene>
    <name evidence="1" type="ORF">V5799_031658</name>
</gene>
<sequence>MDPNLGMVGRMDGSFLKTKSALGLRAAPEWQSVGLRELQWTRQLCELHFPVILLVGGLDPRNPLGSGSAVLKYHPFKDRWMLVGAMPEPRNYHAAVYINDKLFVTGTLALRETSLHGCVL</sequence>
<evidence type="ECO:0000313" key="1">
    <source>
        <dbReference type="EMBL" id="KAK8765734.1"/>
    </source>
</evidence>
<protein>
    <submittedName>
        <fullName evidence="1">Uncharacterized protein</fullName>
    </submittedName>
</protein>
<dbReference type="InterPro" id="IPR015915">
    <property type="entry name" value="Kelch-typ_b-propeller"/>
</dbReference>
<name>A0AAQ4DTE4_AMBAM</name>
<keyword evidence="2" id="KW-1185">Reference proteome</keyword>
<dbReference type="Gene3D" id="2.120.10.80">
    <property type="entry name" value="Kelch-type beta propeller"/>
    <property type="match status" value="1"/>
</dbReference>
<dbReference type="Proteomes" id="UP001321473">
    <property type="component" value="Unassembled WGS sequence"/>
</dbReference>
<accession>A0AAQ4DTE4</accession>
<reference evidence="1 2" key="1">
    <citation type="journal article" date="2023" name="Arcadia Sci">
        <title>De novo assembly of a long-read Amblyomma americanum tick genome.</title>
        <authorList>
            <person name="Chou S."/>
            <person name="Poskanzer K.E."/>
            <person name="Rollins M."/>
            <person name="Thuy-Boun P.S."/>
        </authorList>
    </citation>
    <scope>NUCLEOTIDE SEQUENCE [LARGE SCALE GENOMIC DNA]</scope>
    <source>
        <strain evidence="1">F_SG_1</strain>
        <tissue evidence="1">Salivary glands</tissue>
    </source>
</reference>
<comment type="caution">
    <text evidence="1">The sequence shown here is derived from an EMBL/GenBank/DDBJ whole genome shotgun (WGS) entry which is preliminary data.</text>
</comment>
<dbReference type="SUPFAM" id="SSF117281">
    <property type="entry name" value="Kelch motif"/>
    <property type="match status" value="1"/>
</dbReference>
<proteinExistence type="predicted"/>
<organism evidence="1 2">
    <name type="scientific">Amblyomma americanum</name>
    <name type="common">Lone star tick</name>
    <dbReference type="NCBI Taxonomy" id="6943"/>
    <lineage>
        <taxon>Eukaryota</taxon>
        <taxon>Metazoa</taxon>
        <taxon>Ecdysozoa</taxon>
        <taxon>Arthropoda</taxon>
        <taxon>Chelicerata</taxon>
        <taxon>Arachnida</taxon>
        <taxon>Acari</taxon>
        <taxon>Parasitiformes</taxon>
        <taxon>Ixodida</taxon>
        <taxon>Ixodoidea</taxon>
        <taxon>Ixodidae</taxon>
        <taxon>Amblyomminae</taxon>
        <taxon>Amblyomma</taxon>
    </lineage>
</organism>